<dbReference type="SMART" id="SM00448">
    <property type="entry name" value="REC"/>
    <property type="match status" value="1"/>
</dbReference>
<dbReference type="Pfam" id="PF00072">
    <property type="entry name" value="Response_reg"/>
    <property type="match status" value="1"/>
</dbReference>
<feature type="domain" description="HTH LytTR-type" evidence="3">
    <location>
        <begin position="146"/>
        <end position="254"/>
    </location>
</feature>
<evidence type="ECO:0000259" key="2">
    <source>
        <dbReference type="PROSITE" id="PS50110"/>
    </source>
</evidence>
<dbReference type="AlphaFoldDB" id="A0A7J0BLP6"/>
<dbReference type="Proteomes" id="UP000503840">
    <property type="component" value="Unassembled WGS sequence"/>
</dbReference>
<dbReference type="Gene3D" id="2.40.50.1020">
    <property type="entry name" value="LytTr DNA-binding domain"/>
    <property type="match status" value="1"/>
</dbReference>
<dbReference type="InterPro" id="IPR011006">
    <property type="entry name" value="CheY-like_superfamily"/>
</dbReference>
<proteinExistence type="predicted"/>
<gene>
    <name evidence="4" type="primary">lytR</name>
    <name evidence="4" type="ORF">DSM101010T_29240</name>
</gene>
<feature type="domain" description="Response regulatory" evidence="2">
    <location>
        <begin position="1"/>
        <end position="111"/>
    </location>
</feature>
<dbReference type="PROSITE" id="PS50930">
    <property type="entry name" value="HTH_LYTTR"/>
    <property type="match status" value="1"/>
</dbReference>
<dbReference type="GO" id="GO:0003677">
    <property type="term" value="F:DNA binding"/>
    <property type="evidence" value="ECO:0007669"/>
    <property type="project" value="UniProtKB-KW"/>
</dbReference>
<dbReference type="SUPFAM" id="SSF52172">
    <property type="entry name" value="CheY-like"/>
    <property type="match status" value="1"/>
</dbReference>
<evidence type="ECO:0000313" key="5">
    <source>
        <dbReference type="Proteomes" id="UP000503840"/>
    </source>
</evidence>
<dbReference type="PANTHER" id="PTHR37299:SF1">
    <property type="entry name" value="STAGE 0 SPORULATION PROTEIN A HOMOLOG"/>
    <property type="match status" value="1"/>
</dbReference>
<dbReference type="EMBL" id="BLVO01000016">
    <property type="protein sequence ID" value="GFM34559.1"/>
    <property type="molecule type" value="Genomic_DNA"/>
</dbReference>
<comment type="caution">
    <text evidence="4">The sequence shown here is derived from an EMBL/GenBank/DDBJ whole genome shotgun (WGS) entry which is preliminary data.</text>
</comment>
<evidence type="ECO:0000256" key="1">
    <source>
        <dbReference type="PROSITE-ProRule" id="PRU00169"/>
    </source>
</evidence>
<feature type="modified residue" description="4-aspartylphosphate" evidence="1">
    <location>
        <position position="48"/>
    </location>
</feature>
<organism evidence="4 5">
    <name type="scientific">Desulfovibrio subterraneus</name>
    <dbReference type="NCBI Taxonomy" id="2718620"/>
    <lineage>
        <taxon>Bacteria</taxon>
        <taxon>Pseudomonadati</taxon>
        <taxon>Thermodesulfobacteriota</taxon>
        <taxon>Desulfovibrionia</taxon>
        <taxon>Desulfovibrionales</taxon>
        <taxon>Desulfovibrionaceae</taxon>
        <taxon>Desulfovibrio</taxon>
    </lineage>
</organism>
<keyword evidence="4" id="KW-0238">DNA-binding</keyword>
<protein>
    <submittedName>
        <fullName evidence="4">DNA-binding response regulator</fullName>
    </submittedName>
</protein>
<evidence type="ECO:0000313" key="4">
    <source>
        <dbReference type="EMBL" id="GFM34559.1"/>
    </source>
</evidence>
<dbReference type="InterPro" id="IPR007492">
    <property type="entry name" value="LytTR_DNA-bd_dom"/>
</dbReference>
<dbReference type="PROSITE" id="PS50110">
    <property type="entry name" value="RESPONSE_REGULATORY"/>
    <property type="match status" value="1"/>
</dbReference>
<keyword evidence="1" id="KW-0597">Phosphoprotein</keyword>
<reference evidence="4 5" key="1">
    <citation type="submission" date="2020-05" db="EMBL/GenBank/DDBJ databases">
        <title>Draft genome sequence of Desulfovibrio sp. strain HN2T.</title>
        <authorList>
            <person name="Ueno A."/>
            <person name="Tamazawa S."/>
            <person name="Tamamura S."/>
            <person name="Murakami T."/>
            <person name="Kiyama T."/>
            <person name="Inomata H."/>
            <person name="Amano Y."/>
            <person name="Miyakawa K."/>
            <person name="Tamaki H."/>
            <person name="Naganuma T."/>
            <person name="Kaneko K."/>
        </authorList>
    </citation>
    <scope>NUCLEOTIDE SEQUENCE [LARGE SCALE GENOMIC DNA]</scope>
    <source>
        <strain evidence="4 5">HN2</strain>
    </source>
</reference>
<dbReference type="GO" id="GO:0000156">
    <property type="term" value="F:phosphorelay response regulator activity"/>
    <property type="evidence" value="ECO:0007669"/>
    <property type="project" value="InterPro"/>
</dbReference>
<dbReference type="Pfam" id="PF04397">
    <property type="entry name" value="LytTR"/>
    <property type="match status" value="1"/>
</dbReference>
<name>A0A7J0BLP6_9BACT</name>
<dbReference type="SMART" id="SM00850">
    <property type="entry name" value="LytTR"/>
    <property type="match status" value="1"/>
</dbReference>
<dbReference type="PANTHER" id="PTHR37299">
    <property type="entry name" value="TRANSCRIPTIONAL REGULATOR-RELATED"/>
    <property type="match status" value="1"/>
</dbReference>
<accession>A0A7J0BLP6</accession>
<dbReference type="InterPro" id="IPR046947">
    <property type="entry name" value="LytR-like"/>
</dbReference>
<dbReference type="Gene3D" id="3.40.50.2300">
    <property type="match status" value="1"/>
</dbReference>
<keyword evidence="5" id="KW-1185">Reference proteome</keyword>
<evidence type="ECO:0000259" key="3">
    <source>
        <dbReference type="PROSITE" id="PS50930"/>
    </source>
</evidence>
<dbReference type="InterPro" id="IPR001789">
    <property type="entry name" value="Sig_transdc_resp-reg_receiver"/>
</dbReference>
<sequence>MDDEPPARDEWLYMLSRMEDVEVVATASSATQALEVIYEHDPDLVFLDIEMPGGNGFTVVEQLMDMEDPPLVIFATAFDQYAIRAFEENAIDYILKPLEEQRVRKGLDKVRQRLARENAPDAAEKPHSELAQLLEKIGQRDSFTRISVESRGRVLLLQPQDVYFCRADDKRVWVHTRDDRYLCHGTVNLGKLEERLGAHAFFRANRADLVNLAKVREFAPWFNGKYTIIVDDAVGTEIVVNRSRVKDFKDRLGL</sequence>